<name>A0A5B7HE65_PORTR</name>
<gene>
    <name evidence="2" type="ORF">E2C01_062484</name>
</gene>
<feature type="compositionally biased region" description="Polar residues" evidence="1">
    <location>
        <begin position="1"/>
        <end position="12"/>
    </location>
</feature>
<evidence type="ECO:0000256" key="1">
    <source>
        <dbReference type="SAM" id="MobiDB-lite"/>
    </source>
</evidence>
<protein>
    <submittedName>
        <fullName evidence="2">Uncharacterized protein</fullName>
    </submittedName>
</protein>
<accession>A0A5B7HE65</accession>
<evidence type="ECO:0000313" key="3">
    <source>
        <dbReference type="Proteomes" id="UP000324222"/>
    </source>
</evidence>
<dbReference type="AlphaFoldDB" id="A0A5B7HE65"/>
<dbReference type="EMBL" id="VSRR010027613">
    <property type="protein sequence ID" value="MPC68286.1"/>
    <property type="molecule type" value="Genomic_DNA"/>
</dbReference>
<keyword evidence="3" id="KW-1185">Reference proteome</keyword>
<reference evidence="2 3" key="1">
    <citation type="submission" date="2019-05" db="EMBL/GenBank/DDBJ databases">
        <title>Another draft genome of Portunus trituberculatus and its Hox gene families provides insights of decapod evolution.</title>
        <authorList>
            <person name="Jeong J.-H."/>
            <person name="Song I."/>
            <person name="Kim S."/>
            <person name="Choi T."/>
            <person name="Kim D."/>
            <person name="Ryu S."/>
            <person name="Kim W."/>
        </authorList>
    </citation>
    <scope>NUCLEOTIDE SEQUENCE [LARGE SCALE GENOMIC DNA]</scope>
    <source>
        <tissue evidence="2">Muscle</tissue>
    </source>
</reference>
<evidence type="ECO:0000313" key="2">
    <source>
        <dbReference type="EMBL" id="MPC68286.1"/>
    </source>
</evidence>
<organism evidence="2 3">
    <name type="scientific">Portunus trituberculatus</name>
    <name type="common">Swimming crab</name>
    <name type="synonym">Neptunus trituberculatus</name>
    <dbReference type="NCBI Taxonomy" id="210409"/>
    <lineage>
        <taxon>Eukaryota</taxon>
        <taxon>Metazoa</taxon>
        <taxon>Ecdysozoa</taxon>
        <taxon>Arthropoda</taxon>
        <taxon>Crustacea</taxon>
        <taxon>Multicrustacea</taxon>
        <taxon>Malacostraca</taxon>
        <taxon>Eumalacostraca</taxon>
        <taxon>Eucarida</taxon>
        <taxon>Decapoda</taxon>
        <taxon>Pleocyemata</taxon>
        <taxon>Brachyura</taxon>
        <taxon>Eubrachyura</taxon>
        <taxon>Portunoidea</taxon>
        <taxon>Portunidae</taxon>
        <taxon>Portuninae</taxon>
        <taxon>Portunus</taxon>
    </lineage>
</organism>
<comment type="caution">
    <text evidence="2">The sequence shown here is derived from an EMBL/GenBank/DDBJ whole genome shotgun (WGS) entry which is preliminary data.</text>
</comment>
<dbReference type="Proteomes" id="UP000324222">
    <property type="component" value="Unassembled WGS sequence"/>
</dbReference>
<proteinExistence type="predicted"/>
<sequence>MSKTVMSVSHPPSRQRCHEVDTGAGWSARGAQHWRMAMTGAAKWVTEFLRKWEDTASSLKSQGLPRVD</sequence>
<feature type="region of interest" description="Disordered" evidence="1">
    <location>
        <begin position="1"/>
        <end position="22"/>
    </location>
</feature>